<evidence type="ECO:0000313" key="2">
    <source>
        <dbReference type="EMBL" id="SFU50278.1"/>
    </source>
</evidence>
<dbReference type="Gene3D" id="3.40.50.300">
    <property type="entry name" value="P-loop containing nucleotide triphosphate hydrolases"/>
    <property type="match status" value="1"/>
</dbReference>
<dbReference type="InterPro" id="IPR014555">
    <property type="entry name" value="RecF-like"/>
</dbReference>
<dbReference type="Proteomes" id="UP000183656">
    <property type="component" value="Unassembled WGS sequence"/>
</dbReference>
<evidence type="ECO:0000259" key="1">
    <source>
        <dbReference type="Pfam" id="PF13304"/>
    </source>
</evidence>
<dbReference type="STRING" id="343013.SAMN04489707_100675"/>
<proteinExistence type="predicted"/>
<sequence>MAVLEGIQIQNYRSLKDVTLGKTFEKQSSDALPRLMAVIGANGVGKSTLLDALGFLGDCLNDGVEAACDKPQRGGFERLRTQGVQEPIRFEVRFRQTLKDRPISYSLHIDQDTRGRVCVVYERLRQRRKGQSNGRPYSFLELRDGEGYAWSGEESEINEGVRKTEIRMSDRQVLGIATLGTLKDHPRIGQFRSFLAGWYLSYFVPELARVQPMAGADPHLNRRGDNLAKYLQFIERENPRGFKAALDLIAQKLPGVQGICHRKAPDGRLLLEFTAQGYDKPFYQQDMSDGSLKLLAYLLLMEDPEPAPLIGIEEPENGLHHQLLAVLAQELQAFASRHRGPQVLVTTHSPYFVDALAPQEVWVLNKGRDGYTQALRAADIPGVQALFNEGIPTGSLWFSNHFGVGNP</sequence>
<organism evidence="2 3">
    <name type="scientific">Paenacidovorax caeni</name>
    <dbReference type="NCBI Taxonomy" id="343013"/>
    <lineage>
        <taxon>Bacteria</taxon>
        <taxon>Pseudomonadati</taxon>
        <taxon>Pseudomonadota</taxon>
        <taxon>Betaproteobacteria</taxon>
        <taxon>Burkholderiales</taxon>
        <taxon>Comamonadaceae</taxon>
        <taxon>Paenacidovorax</taxon>
    </lineage>
</organism>
<dbReference type="PIRSF" id="PIRSF029347">
    <property type="entry name" value="RecF"/>
    <property type="match status" value="1"/>
</dbReference>
<dbReference type="RefSeq" id="WP_074930109.1">
    <property type="nucleotide sequence ID" value="NZ_CYIG01000016.1"/>
</dbReference>
<feature type="domain" description="ATPase AAA-type core" evidence="1">
    <location>
        <begin position="35"/>
        <end position="354"/>
    </location>
</feature>
<dbReference type="EMBL" id="FPBX01000006">
    <property type="protein sequence ID" value="SFU50278.1"/>
    <property type="molecule type" value="Genomic_DNA"/>
</dbReference>
<keyword evidence="3" id="KW-1185">Reference proteome</keyword>
<gene>
    <name evidence="2" type="ORF">SAMN04489707_100675</name>
</gene>
<dbReference type="OrthoDB" id="5468457at2"/>
<dbReference type="SUPFAM" id="SSF52540">
    <property type="entry name" value="P-loop containing nucleoside triphosphate hydrolases"/>
    <property type="match status" value="1"/>
</dbReference>
<dbReference type="AlphaFoldDB" id="A0A1I7GPA0"/>
<dbReference type="InterPro" id="IPR027417">
    <property type="entry name" value="P-loop_NTPase"/>
</dbReference>
<accession>A0A1I7GPA0</accession>
<dbReference type="Pfam" id="PF13304">
    <property type="entry name" value="AAA_21"/>
    <property type="match status" value="1"/>
</dbReference>
<dbReference type="PANTHER" id="PTHR40396:SF1">
    <property type="entry name" value="ATPASE AAA-TYPE CORE DOMAIN-CONTAINING PROTEIN"/>
    <property type="match status" value="1"/>
</dbReference>
<reference evidence="2 3" key="1">
    <citation type="submission" date="2016-10" db="EMBL/GenBank/DDBJ databases">
        <authorList>
            <person name="de Groot N.N."/>
        </authorList>
    </citation>
    <scope>NUCLEOTIDE SEQUENCE [LARGE SCALE GENOMIC DNA]</scope>
    <source>
        <strain evidence="2 3">R-24608</strain>
    </source>
</reference>
<evidence type="ECO:0000313" key="3">
    <source>
        <dbReference type="Proteomes" id="UP000183656"/>
    </source>
</evidence>
<dbReference type="GO" id="GO:0005524">
    <property type="term" value="F:ATP binding"/>
    <property type="evidence" value="ECO:0007669"/>
    <property type="project" value="InterPro"/>
</dbReference>
<protein>
    <submittedName>
        <fullName evidence="2">Predicted ATPase</fullName>
    </submittedName>
</protein>
<dbReference type="GO" id="GO:0016887">
    <property type="term" value="F:ATP hydrolysis activity"/>
    <property type="evidence" value="ECO:0007669"/>
    <property type="project" value="InterPro"/>
</dbReference>
<dbReference type="InterPro" id="IPR003959">
    <property type="entry name" value="ATPase_AAA_core"/>
</dbReference>
<dbReference type="PANTHER" id="PTHR40396">
    <property type="entry name" value="ATPASE-LIKE PROTEIN"/>
    <property type="match status" value="1"/>
</dbReference>
<name>A0A1I7GPA0_9BURK</name>